<dbReference type="Proteomes" id="UP000644507">
    <property type="component" value="Unassembled WGS sequence"/>
</dbReference>
<dbReference type="EMBL" id="BMXI01000012">
    <property type="protein sequence ID" value="GHC59228.1"/>
    <property type="molecule type" value="Genomic_DNA"/>
</dbReference>
<organism evidence="3 4">
    <name type="scientific">Roseibacillus persicicus</name>
    <dbReference type="NCBI Taxonomy" id="454148"/>
    <lineage>
        <taxon>Bacteria</taxon>
        <taxon>Pseudomonadati</taxon>
        <taxon>Verrucomicrobiota</taxon>
        <taxon>Verrucomicrobiia</taxon>
        <taxon>Verrucomicrobiales</taxon>
        <taxon>Verrucomicrobiaceae</taxon>
        <taxon>Roseibacillus</taxon>
    </lineage>
</organism>
<accession>A0A918WK85</accession>
<reference evidence="3" key="1">
    <citation type="journal article" date="2014" name="Int. J. Syst. Evol. Microbiol.">
        <title>Complete genome sequence of Corynebacterium casei LMG S-19264T (=DSM 44701T), isolated from a smear-ripened cheese.</title>
        <authorList>
            <consortium name="US DOE Joint Genome Institute (JGI-PGF)"/>
            <person name="Walter F."/>
            <person name="Albersmeier A."/>
            <person name="Kalinowski J."/>
            <person name="Ruckert C."/>
        </authorList>
    </citation>
    <scope>NUCLEOTIDE SEQUENCE</scope>
    <source>
        <strain evidence="3">KCTC 12988</strain>
    </source>
</reference>
<keyword evidence="2" id="KW-0732">Signal</keyword>
<feature type="signal peptide" evidence="2">
    <location>
        <begin position="1"/>
        <end position="23"/>
    </location>
</feature>
<dbReference type="SUPFAM" id="SSF48452">
    <property type="entry name" value="TPR-like"/>
    <property type="match status" value="3"/>
</dbReference>
<proteinExistence type="predicted"/>
<comment type="caution">
    <text evidence="3">The sequence shown here is derived from an EMBL/GenBank/DDBJ whole genome shotgun (WGS) entry which is preliminary data.</text>
</comment>
<evidence type="ECO:0000313" key="4">
    <source>
        <dbReference type="Proteomes" id="UP000644507"/>
    </source>
</evidence>
<evidence type="ECO:0000313" key="3">
    <source>
        <dbReference type="EMBL" id="GHC59228.1"/>
    </source>
</evidence>
<gene>
    <name evidence="3" type="ORF">GCM10007100_27930</name>
</gene>
<keyword evidence="4" id="KW-1185">Reference proteome</keyword>
<reference evidence="3" key="2">
    <citation type="submission" date="2020-09" db="EMBL/GenBank/DDBJ databases">
        <authorList>
            <person name="Sun Q."/>
            <person name="Kim S."/>
        </authorList>
    </citation>
    <scope>NUCLEOTIDE SEQUENCE</scope>
    <source>
        <strain evidence="3">KCTC 12988</strain>
    </source>
</reference>
<dbReference type="AlphaFoldDB" id="A0A918WK85"/>
<evidence type="ECO:0000256" key="2">
    <source>
        <dbReference type="SAM" id="SignalP"/>
    </source>
</evidence>
<name>A0A918WK85_9BACT</name>
<feature type="region of interest" description="Disordered" evidence="1">
    <location>
        <begin position="855"/>
        <end position="878"/>
    </location>
</feature>
<dbReference type="Pfam" id="PF14559">
    <property type="entry name" value="TPR_19"/>
    <property type="match status" value="1"/>
</dbReference>
<sequence length="878" mass="99145">MLEVKRLLLLGLCGSCFGGLALADDAESVAESALGDGTYLEREQAKQELWARGKESQKLLDTLANSDDPEVAWRARQILRWVDLEITPDTPKDIVSLIEDYLDATNAQERERIYNDLLEKEAYVQLFRLPRHISDEVVSRSLAERVAELAGQVAEEKILEGKDMEALSILEDAKDAETGNLRWVALASALGLKEQLWPDLSEEDRMRFARWEGDLDLIRKLAPATHEIQTTLQLIDGNVMPYLDKRSTSNDQQGLRARLAKSFWSGEEDSERIQKLKDDLLTALKKNGVEESPDVLVLLAQLGYAEETLPYFEDNSPLDLFEYYHGFELLDEAFDAIGLKAGEPIPDSWVEKVVDEIGAEFDLSNDGCRALISVGLFLVEKDRLTEAERLFDVLLSEMDDLGINEVNSMIAFLAGRQSATGYGGYPEYAIQAASERDEGLFEPDSFLSESFFAEESVNEFYRFLAEYDEEMDDWERVRGVFAFFGRPVKFPKEKFAEILEQFEKEAAEENSSERWDMLMQSASVRGDIPAMERAIRAMVALDNEDESSLTNLASLLFSDGRFGEAVTLLEDLLEKEPSRFDLMEYLAVTLEAAGRSEDAKEWLKMLEKLALGDGSWLTSLGGIWGELGDYQRQHELYQRAFLLLPAESSGWIRHLYILSESARMAGKWEQAAACREAYQTFLVFELGGSPRSYFLGRGHVDFSRAMAAFENGEMEKGDAILERLVGYAGHDSFFADDVFPALRRAGLHEQAERVWARVSPAYRRSMELYPKGHNTFNTAAWVASRAACDLDDAALWVEKALEGKPGSSAYLDTRAEVAFARGEREQALKMSEEACKKSEGMATLGMLRVQYRHFRDDPFPLPQEKPEPEPARQEEPNE</sequence>
<dbReference type="Gene3D" id="1.25.40.10">
    <property type="entry name" value="Tetratricopeptide repeat domain"/>
    <property type="match status" value="1"/>
</dbReference>
<dbReference type="InterPro" id="IPR011990">
    <property type="entry name" value="TPR-like_helical_dom_sf"/>
</dbReference>
<protein>
    <recommendedName>
        <fullName evidence="5">Tetratricopeptide repeat protein</fullName>
    </recommendedName>
</protein>
<evidence type="ECO:0000256" key="1">
    <source>
        <dbReference type="SAM" id="MobiDB-lite"/>
    </source>
</evidence>
<feature type="chain" id="PRO_5037989675" description="Tetratricopeptide repeat protein" evidence="2">
    <location>
        <begin position="24"/>
        <end position="878"/>
    </location>
</feature>
<evidence type="ECO:0008006" key="5">
    <source>
        <dbReference type="Google" id="ProtNLM"/>
    </source>
</evidence>